<keyword evidence="4" id="KW-1185">Reference proteome</keyword>
<dbReference type="Pfam" id="PF04892">
    <property type="entry name" value="VanZ"/>
    <property type="match status" value="1"/>
</dbReference>
<proteinExistence type="predicted"/>
<dbReference type="InterPro" id="IPR053150">
    <property type="entry name" value="Teicoplanin_resist-assoc"/>
</dbReference>
<feature type="transmembrane region" description="Helical" evidence="1">
    <location>
        <begin position="114"/>
        <end position="132"/>
    </location>
</feature>
<evidence type="ECO:0000313" key="4">
    <source>
        <dbReference type="Proteomes" id="UP000321363"/>
    </source>
</evidence>
<gene>
    <name evidence="3" type="ORF">FS935_19045</name>
</gene>
<accession>A0A5C6VKZ6</accession>
<name>A0A5C6VKZ6_9BACI</name>
<dbReference type="RefSeq" id="WP_146950243.1">
    <property type="nucleotide sequence ID" value="NZ_VOQF01000014.1"/>
</dbReference>
<keyword evidence="1" id="KW-0472">Membrane</keyword>
<keyword evidence="1" id="KW-0812">Transmembrane</keyword>
<feature type="transmembrane region" description="Helical" evidence="1">
    <location>
        <begin position="60"/>
        <end position="79"/>
    </location>
</feature>
<dbReference type="EMBL" id="VOQF01000014">
    <property type="protein sequence ID" value="TXC85927.1"/>
    <property type="molecule type" value="Genomic_DNA"/>
</dbReference>
<organism evidence="3 4">
    <name type="scientific">Metabacillus litoralis</name>
    <dbReference type="NCBI Taxonomy" id="152268"/>
    <lineage>
        <taxon>Bacteria</taxon>
        <taxon>Bacillati</taxon>
        <taxon>Bacillota</taxon>
        <taxon>Bacilli</taxon>
        <taxon>Bacillales</taxon>
        <taxon>Bacillaceae</taxon>
        <taxon>Metabacillus</taxon>
    </lineage>
</organism>
<evidence type="ECO:0000256" key="1">
    <source>
        <dbReference type="SAM" id="Phobius"/>
    </source>
</evidence>
<feature type="transmembrane region" description="Helical" evidence="1">
    <location>
        <begin position="86"/>
        <end position="108"/>
    </location>
</feature>
<feature type="domain" description="VanZ-like" evidence="2">
    <location>
        <begin position="10"/>
        <end position="129"/>
    </location>
</feature>
<evidence type="ECO:0000313" key="3">
    <source>
        <dbReference type="EMBL" id="TXC85927.1"/>
    </source>
</evidence>
<dbReference type="AlphaFoldDB" id="A0A5C6VKZ6"/>
<keyword evidence="1" id="KW-1133">Transmembrane helix</keyword>
<dbReference type="PANTHER" id="PTHR36834:SF1">
    <property type="entry name" value="INTEGRAL MEMBRANE PROTEIN"/>
    <property type="match status" value="1"/>
</dbReference>
<reference evidence="3 4" key="1">
    <citation type="journal article" date="2005" name="Int. J. Syst. Evol. Microbiol.">
        <title>Bacillus litoralis sp. nov., isolated from a tidal flat of the Yellow Sea in Korea.</title>
        <authorList>
            <person name="Yoon J.H."/>
            <person name="Oh T.K."/>
        </authorList>
    </citation>
    <scope>NUCLEOTIDE SEQUENCE [LARGE SCALE GENOMIC DNA]</scope>
    <source>
        <strain evidence="3 4">SW-211</strain>
    </source>
</reference>
<feature type="transmembrane region" description="Helical" evidence="1">
    <location>
        <begin position="5"/>
        <end position="26"/>
    </location>
</feature>
<sequence>MKKLVLYLCFTFYLCFLFYLLFFSHYRRSVEGILAFNLIPFKTIDGYFSVFSGFSLTDQFVGNIIAFLPFGFLIVLLIPRLTFGKTLIFTFLLSLCIECLQIGFRVGAFDVDDLLLNTLGGAIGFVCALPFTTKKIEVDLE</sequence>
<dbReference type="InterPro" id="IPR006976">
    <property type="entry name" value="VanZ-like"/>
</dbReference>
<dbReference type="PANTHER" id="PTHR36834">
    <property type="entry name" value="MEMBRANE PROTEIN-RELATED"/>
    <property type="match status" value="1"/>
</dbReference>
<comment type="caution">
    <text evidence="3">The sequence shown here is derived from an EMBL/GenBank/DDBJ whole genome shotgun (WGS) entry which is preliminary data.</text>
</comment>
<dbReference type="OrthoDB" id="4822551at2"/>
<protein>
    <submittedName>
        <fullName evidence="3">VanZ family protein</fullName>
    </submittedName>
</protein>
<evidence type="ECO:0000259" key="2">
    <source>
        <dbReference type="Pfam" id="PF04892"/>
    </source>
</evidence>
<dbReference type="Proteomes" id="UP000321363">
    <property type="component" value="Unassembled WGS sequence"/>
</dbReference>